<dbReference type="RefSeq" id="WP_379863740.1">
    <property type="nucleotide sequence ID" value="NZ_JBHTBW010000012.1"/>
</dbReference>
<accession>A0ABW2RHQ5</accession>
<organism evidence="1 2">
    <name type="scientific">Laceyella putida</name>
    <dbReference type="NCBI Taxonomy" id="110101"/>
    <lineage>
        <taxon>Bacteria</taxon>
        <taxon>Bacillati</taxon>
        <taxon>Bacillota</taxon>
        <taxon>Bacilli</taxon>
        <taxon>Bacillales</taxon>
        <taxon>Thermoactinomycetaceae</taxon>
        <taxon>Laceyella</taxon>
    </lineage>
</organism>
<protein>
    <submittedName>
        <fullName evidence="1">HEAT repeat domain-containing protein</fullName>
    </submittedName>
</protein>
<dbReference type="EMBL" id="JBHTBW010000012">
    <property type="protein sequence ID" value="MFC7440468.1"/>
    <property type="molecule type" value="Genomic_DNA"/>
</dbReference>
<name>A0ABW2RHQ5_9BACL</name>
<dbReference type="Proteomes" id="UP001596500">
    <property type="component" value="Unassembled WGS sequence"/>
</dbReference>
<sequence>MLAATQMLIRMFKSEESRSTPVALAAARFIRKHGSIEDVNPLLDLFLEDPTDFDRRHLLDPIRVHGNQETADRIYRECFEHKKLKKNMPEEILSCLGYLEYEQSQPILLNYIKENDWHLSTEACLGLVHLSCQGIEEEIYQEIQSCMGKPLFNEFVPVLSCKTKREDLIDQLYHWGSTIASVDCNAGILFGIALYGEKTRELYKKILWDERWEADGSATGTRRWAYFGMQHLQISFGELFEEIKEMVRHPYETADLRHRLFVLHALLECKIFDNHIPIKFARITSESYADIYRVLFSWSTPYQDDSIIGLVGENISDAEDKERHLSMFYAVRSLLEAKIEQELTERFIVTVC</sequence>
<comment type="caution">
    <text evidence="1">The sequence shown here is derived from an EMBL/GenBank/DDBJ whole genome shotgun (WGS) entry which is preliminary data.</text>
</comment>
<gene>
    <name evidence="1" type="ORF">ACFQNG_04790</name>
</gene>
<keyword evidence="2" id="KW-1185">Reference proteome</keyword>
<reference evidence="2" key="1">
    <citation type="journal article" date="2019" name="Int. J. Syst. Evol. Microbiol.">
        <title>The Global Catalogue of Microorganisms (GCM) 10K type strain sequencing project: providing services to taxonomists for standard genome sequencing and annotation.</title>
        <authorList>
            <consortium name="The Broad Institute Genomics Platform"/>
            <consortium name="The Broad Institute Genome Sequencing Center for Infectious Disease"/>
            <person name="Wu L."/>
            <person name="Ma J."/>
        </authorList>
    </citation>
    <scope>NUCLEOTIDE SEQUENCE [LARGE SCALE GENOMIC DNA]</scope>
    <source>
        <strain evidence="2">CGMCC 1.12942</strain>
    </source>
</reference>
<evidence type="ECO:0000313" key="2">
    <source>
        <dbReference type="Proteomes" id="UP001596500"/>
    </source>
</evidence>
<proteinExistence type="predicted"/>
<evidence type="ECO:0000313" key="1">
    <source>
        <dbReference type="EMBL" id="MFC7440468.1"/>
    </source>
</evidence>